<evidence type="ECO:0000313" key="1">
    <source>
        <dbReference type="EMBL" id="QJT70637.1"/>
    </source>
</evidence>
<sequence>MPLIITASCYQLLAIRDKPRRRFIVLMSLNVQRNAFLSMVCGLCAS</sequence>
<name>A0A6M5C972_9CAUD</name>
<proteinExistence type="predicted"/>
<reference evidence="1" key="1">
    <citation type="submission" date="2020-04" db="EMBL/GenBank/DDBJ databases">
        <authorList>
            <person name="Kumar P."/>
            <person name="Meghvansi M.K."/>
            <person name="Kamboj D.V."/>
        </authorList>
    </citation>
    <scope>NUCLEOTIDE SEQUENCE [LARGE SCALE GENOMIC DNA]</scope>
</reference>
<protein>
    <submittedName>
        <fullName evidence="1">Uncharacterized protein</fullName>
    </submittedName>
</protein>
<gene>
    <name evidence="1" type="ORF">2019VC1_32</name>
</gene>
<dbReference type="EMBL" id="MT360682">
    <property type="protein sequence ID" value="QJT70637.1"/>
    <property type="molecule type" value="Genomic_DNA"/>
</dbReference>
<organism evidence="1">
    <name type="scientific">Vibrio phage Vc1</name>
    <dbReference type="NCBI Taxonomy" id="1480731"/>
    <lineage>
        <taxon>Viruses</taxon>
        <taxon>Duplodnaviria</taxon>
        <taxon>Heunggongvirae</taxon>
        <taxon>Uroviricota</taxon>
        <taxon>Caudoviricetes</taxon>
        <taxon>Drexlerviridae</taxon>
        <taxon>Jhansiroadvirus</taxon>
        <taxon>Jhansiroadvirus gwaliVC1</taxon>
    </lineage>
</organism>
<accession>A0A6M5C972</accession>